<evidence type="ECO:0000313" key="3">
    <source>
        <dbReference type="EMBL" id="UOE17886.1"/>
    </source>
</evidence>
<organism evidence="3 4">
    <name type="scientific">Thermobifida halotolerans</name>
    <dbReference type="NCBI Taxonomy" id="483545"/>
    <lineage>
        <taxon>Bacteria</taxon>
        <taxon>Bacillati</taxon>
        <taxon>Actinomycetota</taxon>
        <taxon>Actinomycetes</taxon>
        <taxon>Streptosporangiales</taxon>
        <taxon>Nocardiopsidaceae</taxon>
        <taxon>Thermobifida</taxon>
    </lineage>
</organism>
<proteinExistence type="predicted"/>
<dbReference type="GO" id="GO:0016758">
    <property type="term" value="F:hexosyltransferase activity"/>
    <property type="evidence" value="ECO:0007669"/>
    <property type="project" value="UniProtKB-ARBA"/>
</dbReference>
<name>A0A399G3C5_9ACTN</name>
<dbReference type="SUPFAM" id="SSF53448">
    <property type="entry name" value="Nucleotide-diphospho-sugar transferases"/>
    <property type="match status" value="1"/>
</dbReference>
<dbReference type="InterPro" id="IPR001173">
    <property type="entry name" value="Glyco_trans_2-like"/>
</dbReference>
<dbReference type="PANTHER" id="PTHR22916:SF3">
    <property type="entry name" value="UDP-GLCNAC:BETAGAL BETA-1,3-N-ACETYLGLUCOSAMINYLTRANSFERASE-LIKE PROTEIN 1"/>
    <property type="match status" value="1"/>
</dbReference>
<dbReference type="AlphaFoldDB" id="A0A399G3C5"/>
<dbReference type="PANTHER" id="PTHR22916">
    <property type="entry name" value="GLYCOSYLTRANSFERASE"/>
    <property type="match status" value="1"/>
</dbReference>
<sequence length="657" mass="73236">MPIDVTVIVPVHNTGRGVLEGLESLRSQTLPRSRFEVVYVDDGSTDETGELLDAELADEENFSVVHIENSGWPGRPRNIGMDRARGEFVLFMDDDDHLGVEALERMVAKAREDSADIVIGRMTGIGRKAPREIFQRPMSGGSLRRNRILLTTLTVHKLFRAEFLRSNGLRFAEGRVRLEDHMFMLHAYLRTEAVSVVHDYTCYYWVRHKNFGNISFKPPEPADYLGSVEKIIDIIEAEVEPGEFRDTLIAHWYRSKLLGRMQGPKYLNQPEESAHKLHTVARSLVERRIPERLDAKLNAFTRLRAAALRTGRHELVRGVAEFEVDLAHRTTVTGFRWEGTTLHVDVESTLVRKSDRRPLEFVREGESVYWDLPSELAEEPSVRAAAEISSPMKRLKLRTFARNRASGADVTVPTSFTRVEEPTGAGRFTVRLTGTAEIDVARGNLGSPLLGRWWFLTRVDLGGTSSDHKVGPLRAPDAEASRVPAFVKLSDDLSALVTPSYNGKGHLTVTVDPACQKLAALVRGSQRPVLANDNGSLRLHIPLALHTNDARITLPLRLLGTGESVEATGSVLTESAAVDSPRAVLAAEMPTIPSQGRWQVAMESGQQPVPLGITLSRNLGRWSVTVQQPPRLRRFAVRAYRALRRRAGRVARSVGLR</sequence>
<dbReference type="EMBL" id="CP063196">
    <property type="protein sequence ID" value="UOE17886.1"/>
    <property type="molecule type" value="Genomic_DNA"/>
</dbReference>
<dbReference type="CDD" id="cd00761">
    <property type="entry name" value="Glyco_tranf_GTA_type"/>
    <property type="match status" value="1"/>
</dbReference>
<feature type="domain" description="Glycosyltransferase 2-like" evidence="1">
    <location>
        <begin position="6"/>
        <end position="137"/>
    </location>
</feature>
<evidence type="ECO:0000313" key="4">
    <source>
        <dbReference type="Proteomes" id="UP000265719"/>
    </source>
</evidence>
<gene>
    <name evidence="3" type="ORF">NI17_013485</name>
</gene>
<dbReference type="Pfam" id="PF00535">
    <property type="entry name" value="Glycos_transf_2"/>
    <property type="match status" value="1"/>
</dbReference>
<accession>A0A399G3C5</accession>
<protein>
    <submittedName>
        <fullName evidence="3">Glycosyltransferase family 2 protein</fullName>
    </submittedName>
</protein>
<dbReference type="KEGG" id="thao:NI17_013485"/>
<dbReference type="Proteomes" id="UP000265719">
    <property type="component" value="Chromosome"/>
</dbReference>
<reference evidence="3" key="1">
    <citation type="submission" date="2020-10" db="EMBL/GenBank/DDBJ databases">
        <title>De novo genome project of the cellulose decomposer Thermobifida halotolerans type strain.</title>
        <authorList>
            <person name="Nagy I."/>
            <person name="Horvath B."/>
            <person name="Kukolya J."/>
            <person name="Nagy I."/>
            <person name="Orsini M."/>
        </authorList>
    </citation>
    <scope>NUCLEOTIDE SEQUENCE</scope>
    <source>
        <strain evidence="3">DSM 44931</strain>
    </source>
</reference>
<dbReference type="Gene3D" id="3.90.550.10">
    <property type="entry name" value="Spore Coat Polysaccharide Biosynthesis Protein SpsA, Chain A"/>
    <property type="match status" value="1"/>
</dbReference>
<evidence type="ECO:0000259" key="2">
    <source>
        <dbReference type="Pfam" id="PF22181"/>
    </source>
</evidence>
<keyword evidence="4" id="KW-1185">Reference proteome</keyword>
<dbReference type="Pfam" id="PF22181">
    <property type="entry name" value="TarS_linker"/>
    <property type="match status" value="1"/>
</dbReference>
<dbReference type="OrthoDB" id="2676521at2"/>
<evidence type="ECO:0000259" key="1">
    <source>
        <dbReference type="Pfam" id="PF00535"/>
    </source>
</evidence>
<dbReference type="InterPro" id="IPR054028">
    <property type="entry name" value="TarS/TarP_linker"/>
</dbReference>
<feature type="domain" description="TarS/TarP linker" evidence="2">
    <location>
        <begin position="221"/>
        <end position="318"/>
    </location>
</feature>
<dbReference type="InterPro" id="IPR029044">
    <property type="entry name" value="Nucleotide-diphossugar_trans"/>
</dbReference>
<dbReference type="RefSeq" id="WP_068688840.1">
    <property type="nucleotide sequence ID" value="NZ_CP063196.1"/>
</dbReference>